<evidence type="ECO:0000313" key="12">
    <source>
        <dbReference type="Proteomes" id="UP001156601"/>
    </source>
</evidence>
<evidence type="ECO:0000256" key="1">
    <source>
        <dbReference type="ARBA" id="ARBA00001946"/>
    </source>
</evidence>
<comment type="similarity">
    <text evidence="3">Belongs to the Nudix hydrolase family. NudC subfamily.</text>
</comment>
<dbReference type="PANTHER" id="PTHR42904:SF6">
    <property type="entry name" value="NAD-CAPPED RNA HYDROLASE NUDT12"/>
    <property type="match status" value="1"/>
</dbReference>
<evidence type="ECO:0000256" key="8">
    <source>
        <dbReference type="ARBA" id="ARBA00023027"/>
    </source>
</evidence>
<accession>A0AA37WJ28</accession>
<proteinExistence type="inferred from homology"/>
<keyword evidence="12" id="KW-1185">Reference proteome</keyword>
<comment type="catalytic activity">
    <reaction evidence="9">
        <text>a 5'-end NAD(+)-phospho-ribonucleoside in mRNA + H2O = a 5'-end phospho-adenosine-phospho-ribonucleoside in mRNA + beta-nicotinamide D-ribonucleotide + 2 H(+)</text>
        <dbReference type="Rhea" id="RHEA:60876"/>
        <dbReference type="Rhea" id="RHEA-COMP:15698"/>
        <dbReference type="Rhea" id="RHEA-COMP:15719"/>
        <dbReference type="ChEBI" id="CHEBI:14649"/>
        <dbReference type="ChEBI" id="CHEBI:15377"/>
        <dbReference type="ChEBI" id="CHEBI:15378"/>
        <dbReference type="ChEBI" id="CHEBI:144029"/>
        <dbReference type="ChEBI" id="CHEBI:144051"/>
    </reaction>
    <physiologicalReaction direction="left-to-right" evidence="9">
        <dbReference type="Rhea" id="RHEA:60877"/>
    </physiologicalReaction>
</comment>
<name>A0AA37WJ28_9ALTE</name>
<keyword evidence="8" id="KW-0520">NAD</keyword>
<evidence type="ECO:0000256" key="3">
    <source>
        <dbReference type="ARBA" id="ARBA00009595"/>
    </source>
</evidence>
<evidence type="ECO:0000259" key="10">
    <source>
        <dbReference type="PROSITE" id="PS51462"/>
    </source>
</evidence>
<dbReference type="PROSITE" id="PS51462">
    <property type="entry name" value="NUDIX"/>
    <property type="match status" value="1"/>
</dbReference>
<reference evidence="11" key="1">
    <citation type="journal article" date="2014" name="Int. J. Syst. Evol. Microbiol.">
        <title>Complete genome sequence of Corynebacterium casei LMG S-19264T (=DSM 44701T), isolated from a smear-ripened cheese.</title>
        <authorList>
            <consortium name="US DOE Joint Genome Institute (JGI-PGF)"/>
            <person name="Walter F."/>
            <person name="Albersmeier A."/>
            <person name="Kalinowski J."/>
            <person name="Ruckert C."/>
        </authorList>
    </citation>
    <scope>NUCLEOTIDE SEQUENCE</scope>
    <source>
        <strain evidence="11">NBRC 110023</strain>
    </source>
</reference>
<protein>
    <recommendedName>
        <fullName evidence="4">NAD(+) diphosphatase</fullName>
        <ecNumber evidence="4">3.6.1.22</ecNumber>
    </recommendedName>
</protein>
<evidence type="ECO:0000256" key="7">
    <source>
        <dbReference type="ARBA" id="ARBA00022842"/>
    </source>
</evidence>
<reference evidence="11" key="2">
    <citation type="submission" date="2023-01" db="EMBL/GenBank/DDBJ databases">
        <title>Draft genome sequence of Agaribacter marinus strain NBRC 110023.</title>
        <authorList>
            <person name="Sun Q."/>
            <person name="Mori K."/>
        </authorList>
    </citation>
    <scope>NUCLEOTIDE SEQUENCE</scope>
    <source>
        <strain evidence="11">NBRC 110023</strain>
    </source>
</reference>
<dbReference type="Proteomes" id="UP001156601">
    <property type="component" value="Unassembled WGS sequence"/>
</dbReference>
<dbReference type="Pfam" id="PF00293">
    <property type="entry name" value="NUDIX"/>
    <property type="match status" value="1"/>
</dbReference>
<dbReference type="EC" id="3.6.1.22" evidence="4"/>
<gene>
    <name evidence="11" type="primary">nudC</name>
    <name evidence="11" type="ORF">GCM10007852_27310</name>
</gene>
<dbReference type="Gene3D" id="3.90.79.10">
    <property type="entry name" value="Nucleoside Triphosphate Pyrophosphohydrolase"/>
    <property type="match status" value="1"/>
</dbReference>
<dbReference type="PANTHER" id="PTHR42904">
    <property type="entry name" value="NUDIX HYDROLASE, NUDC SUBFAMILY"/>
    <property type="match status" value="1"/>
</dbReference>
<dbReference type="AlphaFoldDB" id="A0AA37WJ28"/>
<dbReference type="InterPro" id="IPR000086">
    <property type="entry name" value="NUDIX_hydrolase_dom"/>
</dbReference>
<dbReference type="GO" id="GO:0005829">
    <property type="term" value="C:cytosol"/>
    <property type="evidence" value="ECO:0007669"/>
    <property type="project" value="TreeGrafter"/>
</dbReference>
<dbReference type="CDD" id="cd03429">
    <property type="entry name" value="NUDIX_NADH_pyrophosphatase_Nudt13"/>
    <property type="match status" value="1"/>
</dbReference>
<dbReference type="Gene3D" id="3.90.79.20">
    <property type="match status" value="1"/>
</dbReference>
<evidence type="ECO:0000256" key="9">
    <source>
        <dbReference type="ARBA" id="ARBA00023679"/>
    </source>
</evidence>
<dbReference type="GO" id="GO:0006742">
    <property type="term" value="P:NADP+ catabolic process"/>
    <property type="evidence" value="ECO:0007669"/>
    <property type="project" value="TreeGrafter"/>
</dbReference>
<dbReference type="EMBL" id="BSOT01000006">
    <property type="protein sequence ID" value="GLR71823.1"/>
    <property type="molecule type" value="Genomic_DNA"/>
</dbReference>
<dbReference type="InterPro" id="IPR050241">
    <property type="entry name" value="NAD-cap_RNA_hydrolase_NudC"/>
</dbReference>
<dbReference type="GO" id="GO:0046872">
    <property type="term" value="F:metal ion binding"/>
    <property type="evidence" value="ECO:0007669"/>
    <property type="project" value="UniProtKB-KW"/>
</dbReference>
<dbReference type="Pfam" id="PF09297">
    <property type="entry name" value="Zn_ribbon_NUD"/>
    <property type="match status" value="1"/>
</dbReference>
<organism evidence="11 12">
    <name type="scientific">Agaribacter marinus</name>
    <dbReference type="NCBI Taxonomy" id="1431249"/>
    <lineage>
        <taxon>Bacteria</taxon>
        <taxon>Pseudomonadati</taxon>
        <taxon>Pseudomonadota</taxon>
        <taxon>Gammaproteobacteria</taxon>
        <taxon>Alteromonadales</taxon>
        <taxon>Alteromonadaceae</taxon>
        <taxon>Agaribacter</taxon>
    </lineage>
</organism>
<dbReference type="NCBIfam" id="NF001299">
    <property type="entry name" value="PRK00241.1"/>
    <property type="match status" value="1"/>
</dbReference>
<feature type="domain" description="Nudix hydrolase" evidence="10">
    <location>
        <begin position="129"/>
        <end position="253"/>
    </location>
</feature>
<dbReference type="GO" id="GO:0035529">
    <property type="term" value="F:NADH pyrophosphatase activity"/>
    <property type="evidence" value="ECO:0007669"/>
    <property type="project" value="TreeGrafter"/>
</dbReference>
<keyword evidence="5" id="KW-0479">Metal-binding</keyword>
<evidence type="ECO:0000256" key="6">
    <source>
        <dbReference type="ARBA" id="ARBA00022801"/>
    </source>
</evidence>
<dbReference type="GO" id="GO:0019677">
    <property type="term" value="P:NAD+ catabolic process"/>
    <property type="evidence" value="ECO:0007669"/>
    <property type="project" value="TreeGrafter"/>
</dbReference>
<dbReference type="InterPro" id="IPR015376">
    <property type="entry name" value="Znr_NADH_PPase"/>
</dbReference>
<keyword evidence="6" id="KW-0378">Hydrolase</keyword>
<comment type="cofactor">
    <cofactor evidence="1">
        <name>Mg(2+)</name>
        <dbReference type="ChEBI" id="CHEBI:18420"/>
    </cofactor>
</comment>
<evidence type="ECO:0000256" key="5">
    <source>
        <dbReference type="ARBA" id="ARBA00022723"/>
    </source>
</evidence>
<dbReference type="InterPro" id="IPR049734">
    <property type="entry name" value="NudC-like_C"/>
</dbReference>
<evidence type="ECO:0000256" key="4">
    <source>
        <dbReference type="ARBA" id="ARBA00012381"/>
    </source>
</evidence>
<comment type="caution">
    <text evidence="11">The sequence shown here is derived from an EMBL/GenBank/DDBJ whole genome shotgun (WGS) entry which is preliminary data.</text>
</comment>
<evidence type="ECO:0000313" key="11">
    <source>
        <dbReference type="EMBL" id="GLR71823.1"/>
    </source>
</evidence>
<dbReference type="SUPFAM" id="SSF55811">
    <property type="entry name" value="Nudix"/>
    <property type="match status" value="1"/>
</dbReference>
<comment type="cofactor">
    <cofactor evidence="2">
        <name>Zn(2+)</name>
        <dbReference type="ChEBI" id="CHEBI:29105"/>
    </cofactor>
</comment>
<keyword evidence="7" id="KW-0460">Magnesium</keyword>
<dbReference type="RefSeq" id="WP_284218156.1">
    <property type="nucleotide sequence ID" value="NZ_BSOT01000006.1"/>
</dbReference>
<sequence length="261" mass="29566">MNFVFADGKLLVPKSPENIDIVASLNRVSFATFPEYKDDVVSFEGNLGGKYQFLELHISEIDEDNWSFLTVRELLNCLSDELFAPIAQAWQYARFLKTHRFCGQCGVQMQRVHWEMATHCHKCQHRCYPRVSPCTIVSIKKGKQILLAKGVRHLSSGMFSTLAGFVESAESLEDATHREVFEEVGITIKNLRYFGSQPWPFPHSLMCGFIADYDGGDIKIDEKEIAEANWYDIDDLPLIPPSISIAGKLIEATIQEIRGSQ</sequence>
<evidence type="ECO:0000256" key="2">
    <source>
        <dbReference type="ARBA" id="ARBA00001947"/>
    </source>
</evidence>
<dbReference type="InterPro" id="IPR015797">
    <property type="entry name" value="NUDIX_hydrolase-like_dom_sf"/>
</dbReference>